<dbReference type="Pfam" id="PF00563">
    <property type="entry name" value="EAL"/>
    <property type="match status" value="1"/>
</dbReference>
<dbReference type="SUPFAM" id="SSF55785">
    <property type="entry name" value="PYP-like sensor domain (PAS domain)"/>
    <property type="match status" value="4"/>
</dbReference>
<dbReference type="InterPro" id="IPR013767">
    <property type="entry name" value="PAS_fold"/>
</dbReference>
<dbReference type="EMBL" id="JAQJZJ010000009">
    <property type="protein sequence ID" value="MDA7088287.1"/>
    <property type="molecule type" value="Genomic_DNA"/>
</dbReference>
<evidence type="ECO:0000259" key="7">
    <source>
        <dbReference type="PROSITE" id="PS50113"/>
    </source>
</evidence>
<evidence type="ECO:0000313" key="11">
    <source>
        <dbReference type="Proteomes" id="UP001212042"/>
    </source>
</evidence>
<dbReference type="CDD" id="cd01949">
    <property type="entry name" value="GGDEF"/>
    <property type="match status" value="1"/>
</dbReference>
<dbReference type="InterPro" id="IPR011006">
    <property type="entry name" value="CheY-like_superfamily"/>
</dbReference>
<dbReference type="SMART" id="SM00052">
    <property type="entry name" value="EAL"/>
    <property type="match status" value="1"/>
</dbReference>
<evidence type="ECO:0000256" key="3">
    <source>
        <dbReference type="PROSITE-ProRule" id="PRU00169"/>
    </source>
</evidence>
<dbReference type="CDD" id="cd17569">
    <property type="entry name" value="REC_HupR-like"/>
    <property type="match status" value="1"/>
</dbReference>
<dbReference type="Pfam" id="PF00989">
    <property type="entry name" value="PAS"/>
    <property type="match status" value="3"/>
</dbReference>
<feature type="domain" description="EAL" evidence="8">
    <location>
        <begin position="1507"/>
        <end position="1761"/>
    </location>
</feature>
<dbReference type="InterPro" id="IPR000160">
    <property type="entry name" value="GGDEF_dom"/>
</dbReference>
<dbReference type="InterPro" id="IPR029016">
    <property type="entry name" value="GAF-like_dom_sf"/>
</dbReference>
<feature type="modified residue" description="4-aspartylphosphate" evidence="3">
    <location>
        <position position="1828"/>
    </location>
</feature>
<dbReference type="Gene3D" id="3.30.450.40">
    <property type="match status" value="2"/>
</dbReference>
<keyword evidence="1" id="KW-0808">Transferase</keyword>
<dbReference type="SUPFAM" id="SSF55781">
    <property type="entry name" value="GAF domain-like"/>
    <property type="match status" value="2"/>
</dbReference>
<keyword evidence="2" id="KW-0418">Kinase</keyword>
<feature type="domain" description="PAC" evidence="7">
    <location>
        <begin position="849"/>
        <end position="900"/>
    </location>
</feature>
<dbReference type="CDD" id="cd00130">
    <property type="entry name" value="PAS"/>
    <property type="match status" value="4"/>
</dbReference>
<dbReference type="Gene3D" id="3.30.450.20">
    <property type="entry name" value="PAS domain"/>
    <property type="match status" value="4"/>
</dbReference>
<feature type="transmembrane region" description="Helical" evidence="4">
    <location>
        <begin position="12"/>
        <end position="35"/>
    </location>
</feature>
<dbReference type="PROSITE" id="PS50112">
    <property type="entry name" value="PAS"/>
    <property type="match status" value="4"/>
</dbReference>
<dbReference type="SUPFAM" id="SSF55073">
    <property type="entry name" value="Nucleotide cyclase"/>
    <property type="match status" value="1"/>
</dbReference>
<feature type="transmembrane region" description="Helical" evidence="4">
    <location>
        <begin position="41"/>
        <end position="63"/>
    </location>
</feature>
<keyword evidence="4" id="KW-0812">Transmembrane</keyword>
<dbReference type="NCBIfam" id="TIGR00229">
    <property type="entry name" value="sensory_box"/>
    <property type="match status" value="4"/>
</dbReference>
<name>A0ABT4XJF4_9PSED</name>
<evidence type="ECO:0000256" key="4">
    <source>
        <dbReference type="SAM" id="Phobius"/>
    </source>
</evidence>
<dbReference type="Pfam" id="PF13185">
    <property type="entry name" value="GAF_2"/>
    <property type="match status" value="1"/>
</dbReference>
<dbReference type="Pfam" id="PF01590">
    <property type="entry name" value="GAF"/>
    <property type="match status" value="1"/>
</dbReference>
<dbReference type="InterPro" id="IPR052155">
    <property type="entry name" value="Biofilm_reg_signaling"/>
</dbReference>
<feature type="transmembrane region" description="Helical" evidence="4">
    <location>
        <begin position="137"/>
        <end position="156"/>
    </location>
</feature>
<evidence type="ECO:0000313" key="10">
    <source>
        <dbReference type="EMBL" id="MDA7088287.1"/>
    </source>
</evidence>
<dbReference type="Pfam" id="PF00990">
    <property type="entry name" value="GGDEF"/>
    <property type="match status" value="1"/>
</dbReference>
<dbReference type="CDD" id="cd01948">
    <property type="entry name" value="EAL"/>
    <property type="match status" value="1"/>
</dbReference>
<dbReference type="InterPro" id="IPR001789">
    <property type="entry name" value="Sig_transdc_resp-reg_receiver"/>
</dbReference>
<dbReference type="PANTHER" id="PTHR44757">
    <property type="entry name" value="DIGUANYLATE CYCLASE DGCP"/>
    <property type="match status" value="1"/>
</dbReference>
<keyword evidence="3" id="KW-0597">Phosphoprotein</keyword>
<dbReference type="PROSITE" id="PS50887">
    <property type="entry name" value="GGDEF"/>
    <property type="match status" value="1"/>
</dbReference>
<dbReference type="InterPro" id="IPR000700">
    <property type="entry name" value="PAS-assoc_C"/>
</dbReference>
<reference evidence="10 11" key="1">
    <citation type="submission" date="2023-01" db="EMBL/GenBank/DDBJ databases">
        <title>Pseudomonas SA3-5T sp. nov., isolated from tidal flat sediment.</title>
        <authorList>
            <person name="Kim H.S."/>
            <person name="Kim J.-S."/>
            <person name="Suh M.K."/>
            <person name="Eom M.K."/>
            <person name="Lee J.-S."/>
        </authorList>
    </citation>
    <scope>NUCLEOTIDE SEQUENCE [LARGE SCALE GENOMIC DNA]</scope>
    <source>
        <strain evidence="10 11">SA3-5</strain>
    </source>
</reference>
<protein>
    <submittedName>
        <fullName evidence="10">EAL domain-containing protein</fullName>
    </submittedName>
</protein>
<keyword evidence="4" id="KW-1133">Transmembrane helix</keyword>
<feature type="transmembrane region" description="Helical" evidence="4">
    <location>
        <begin position="198"/>
        <end position="221"/>
    </location>
</feature>
<organism evidence="10 11">
    <name type="scientific">Pseudomonas aestuarii</name>
    <dbReference type="NCBI Taxonomy" id="3018340"/>
    <lineage>
        <taxon>Bacteria</taxon>
        <taxon>Pseudomonadati</taxon>
        <taxon>Pseudomonadota</taxon>
        <taxon>Gammaproteobacteria</taxon>
        <taxon>Pseudomonadales</taxon>
        <taxon>Pseudomonadaceae</taxon>
        <taxon>Pseudomonas</taxon>
    </lineage>
</organism>
<evidence type="ECO:0000259" key="5">
    <source>
        <dbReference type="PROSITE" id="PS50110"/>
    </source>
</evidence>
<feature type="transmembrane region" description="Helical" evidence="4">
    <location>
        <begin position="70"/>
        <end position="87"/>
    </location>
</feature>
<gene>
    <name evidence="10" type="ORF">PH586_18030</name>
</gene>
<dbReference type="Pfam" id="PF13426">
    <property type="entry name" value="PAS_9"/>
    <property type="match status" value="1"/>
</dbReference>
<dbReference type="SMART" id="SM00065">
    <property type="entry name" value="GAF"/>
    <property type="match status" value="2"/>
</dbReference>
<dbReference type="SMART" id="SM00086">
    <property type="entry name" value="PAC"/>
    <property type="match status" value="3"/>
</dbReference>
<dbReference type="InterPro" id="IPR035919">
    <property type="entry name" value="EAL_sf"/>
</dbReference>
<dbReference type="SMART" id="SM00091">
    <property type="entry name" value="PAS"/>
    <property type="match status" value="4"/>
</dbReference>
<sequence>MDIKTRHLIYQAYLHILAFCILALSGISLLDYLFWWQPNTAQVVLLPDSALAGLLLGLGLLGCIQQKPRLANLTLSLLLGLALYSLAHNLLSGSSEQGQSLVSGYKRMRSSLALLFCLLAFGLLLSQWGSKAKRLNCVFGCAVLVLAGLSLLSSWLPEFDAWRLGFNTSISRPANLFALSTGLALLFITQLPAERGHLLLRSTVLIGALGTIITCSVWYLLTLQNIESHSRQSELRLVNQQNAITNTLNTRLSLIQRIAEHWTVNEKLPTHAQWQQESRNTLRDFADIGVTALLDEHLRPQRLLGRSQVETERLTTLLSQASPRAWLERLPLDGKPHMSEAYDLATQPQGLIAIRLTLPNKPGWTLVASLDLNRALQDSLGRMPNDNGIQVYQGKHLLFDKTDYPPSETGASKMLGPTANNWQLVSYQDASTSSRTTDHLPGIVVLFGLAFSLVIMVSQRLALLAIEHSKHLQQSNRVLEQSLHRQAELQALNQRIMDYSMDVLCSIDAQGCFTQLSPSASTVLGYSPEELIGRPYLQLIAPEDREGTQATVAAIMAGESHHGFRNSARRKDGSIVHLLWSAGWSENDRTLFAVAHDVTRLVYNEAYAEDQRDILSMISTDQALPEILKTICLLAQTQAPETLCSVLLVDKQQKHLIHGATPSLPDRFNQAMHGIAIGPSVGSCGTAVYRRQVVIVEDIGSDPLWHEFRDIALEHDLRACWSIPLISHHGDVLGTFAIYSHHPGGPNDHDLQLMATAGQLAAIAIERQHDRLRLQASEQRYRSLFTFNPNPVFSFDLKGNFESMNQAGCQLSGYSEAQLLGQHMSMLVHNEDLALIQDYIDSASSGGSQSYEVRCRNSDGQLLEVDITNLPIIIDEQIVGVFAIAKDIGERNRMTRALREALQHSEHQAELLRGLSETAVNINSIMGTQSLLDYMSERLRLLLGAHQSAMSLNRGNNWPQSINAVSLSEKYAAWHDAPTPFGDSAIRSLTGETKQPTLLSQAELEQHPCWPELSSPDKHHLPMRGLLAVPLSDHSGTLFGLLQLSDKYAGEFNPDDLAIAQQFAQMAVAVLENNRLMQAVITGERRLKTQLGFTSAITNSIAEGLLAVDRQGLLSFVNPTAAELLGQPAQTLLGQALASFLPLALNDSEHNERTSSFHGEIRLSLTTLGERYIAYDSAPLLDDDTPQGWVVAFRDITAQKEADKQLRLLKRSLEASYNGALICDALADDQPIIYVNPAFERITGYSAAEVIGRNCRFLQGAEHAQAGISEIRQGLAEKRDSHVVLRNFRKDGTPFWNDLYIAPVPDEEGNITHFIGVQSDISEQKRYESELAYNASHDVLTGLPNRSLLEDRLSQGCQISRRYKRSLAVMFIDLDGFKPINDSMGHGAGDLILIEVAQRMNLQVRPGDTVARLGGDEFIVILPDLAREEDVLLVTDRIMESIARPYTVGGVDLHITASIGITLNDGSIEQPMQLIQQADLAMYKAKQQGRNNYQWYTEDLNQKVSERVTLRNEIQKAIDTEAFELYYQPQIDSRNGRVIGYEALLRWQHAEQGFISPAQFVPIAEDTGQIIPLSEWVLKTACRDARVLLDQGFDGAVMAVNISPVQFQRVNFVEFVRSCLAQALLPAERLELEITETVLLANAERAIFTLHALRDLGVRIAIDDFGTGFSSLNYLKRLPIGKVKIDRSFIQDVISDRHDAAITQGIISMAHHLKLKVIAEGVETEEQVAFLKKSHCDEFQGYYFAKPLPMATLKLYLQQQRAKDRLPAPGSVAVSGAQTLLLLDDEENILRALTRVLRRDGYQILTASRAQDAFALLAKHEVQVIISDQRMPEMNGTAFFSQVKDLYPDTIRIVLSGYTDLTSVTEAINQGAIYKFLTKPWDDAQLRATVAQAFQHHVLAQPKDDYSAPAPADNPSPRID</sequence>
<dbReference type="SUPFAM" id="SSF141868">
    <property type="entry name" value="EAL domain-like"/>
    <property type="match status" value="1"/>
</dbReference>
<dbReference type="PROSITE" id="PS50883">
    <property type="entry name" value="EAL"/>
    <property type="match status" value="1"/>
</dbReference>
<dbReference type="Gene3D" id="3.20.20.450">
    <property type="entry name" value="EAL domain"/>
    <property type="match status" value="1"/>
</dbReference>
<feature type="domain" description="PAS" evidence="6">
    <location>
        <begin position="1097"/>
        <end position="1168"/>
    </location>
</feature>
<proteinExistence type="predicted"/>
<feature type="domain" description="PAS" evidence="6">
    <location>
        <begin position="489"/>
        <end position="559"/>
    </location>
</feature>
<dbReference type="SUPFAM" id="SSF52172">
    <property type="entry name" value="CheY-like"/>
    <property type="match status" value="1"/>
</dbReference>
<dbReference type="Gene3D" id="3.30.70.270">
    <property type="match status" value="1"/>
</dbReference>
<evidence type="ECO:0000256" key="2">
    <source>
        <dbReference type="ARBA" id="ARBA00022777"/>
    </source>
</evidence>
<dbReference type="InterPro" id="IPR001610">
    <property type="entry name" value="PAC"/>
</dbReference>
<dbReference type="SMART" id="SM00448">
    <property type="entry name" value="REC"/>
    <property type="match status" value="1"/>
</dbReference>
<dbReference type="InterPro" id="IPR000014">
    <property type="entry name" value="PAS"/>
</dbReference>
<feature type="domain" description="PAS" evidence="6">
    <location>
        <begin position="1205"/>
        <end position="1254"/>
    </location>
</feature>
<dbReference type="Proteomes" id="UP001212042">
    <property type="component" value="Unassembled WGS sequence"/>
</dbReference>
<dbReference type="PANTHER" id="PTHR44757:SF2">
    <property type="entry name" value="BIOFILM ARCHITECTURE MAINTENANCE PROTEIN MBAA"/>
    <property type="match status" value="1"/>
</dbReference>
<dbReference type="SMART" id="SM00267">
    <property type="entry name" value="GGDEF"/>
    <property type="match status" value="1"/>
</dbReference>
<keyword evidence="11" id="KW-1185">Reference proteome</keyword>
<accession>A0ABT4XJF4</accession>
<dbReference type="InterPro" id="IPR029787">
    <property type="entry name" value="Nucleotide_cyclase"/>
</dbReference>
<dbReference type="InterPro" id="IPR001633">
    <property type="entry name" value="EAL_dom"/>
</dbReference>
<dbReference type="Gene3D" id="3.40.50.2300">
    <property type="match status" value="1"/>
</dbReference>
<dbReference type="InterPro" id="IPR043128">
    <property type="entry name" value="Rev_trsase/Diguanyl_cyclase"/>
</dbReference>
<dbReference type="NCBIfam" id="TIGR00254">
    <property type="entry name" value="GGDEF"/>
    <property type="match status" value="1"/>
</dbReference>
<comment type="caution">
    <text evidence="10">The sequence shown here is derived from an EMBL/GenBank/DDBJ whole genome shotgun (WGS) entry which is preliminary data.</text>
</comment>
<dbReference type="PROSITE" id="PS50110">
    <property type="entry name" value="RESPONSE_REGULATORY"/>
    <property type="match status" value="1"/>
</dbReference>
<feature type="domain" description="GGDEF" evidence="9">
    <location>
        <begin position="1365"/>
        <end position="1498"/>
    </location>
</feature>
<feature type="transmembrane region" description="Helical" evidence="4">
    <location>
        <begin position="176"/>
        <end position="193"/>
    </location>
</feature>
<dbReference type="InterPro" id="IPR035965">
    <property type="entry name" value="PAS-like_dom_sf"/>
</dbReference>
<dbReference type="Pfam" id="PF00072">
    <property type="entry name" value="Response_reg"/>
    <property type="match status" value="1"/>
</dbReference>
<evidence type="ECO:0000259" key="9">
    <source>
        <dbReference type="PROSITE" id="PS50887"/>
    </source>
</evidence>
<evidence type="ECO:0000256" key="1">
    <source>
        <dbReference type="ARBA" id="ARBA00022679"/>
    </source>
</evidence>
<dbReference type="InterPro" id="IPR003018">
    <property type="entry name" value="GAF"/>
</dbReference>
<keyword evidence="4" id="KW-0472">Membrane</keyword>
<evidence type="ECO:0000259" key="6">
    <source>
        <dbReference type="PROSITE" id="PS50112"/>
    </source>
</evidence>
<dbReference type="PROSITE" id="PS50113">
    <property type="entry name" value="PAC"/>
    <property type="match status" value="2"/>
</dbReference>
<dbReference type="RefSeq" id="WP_271349138.1">
    <property type="nucleotide sequence ID" value="NZ_JAQJZJ010000009.1"/>
</dbReference>
<feature type="domain" description="Response regulatory" evidence="5">
    <location>
        <begin position="1779"/>
        <end position="1894"/>
    </location>
</feature>
<feature type="domain" description="PAS" evidence="6">
    <location>
        <begin position="777"/>
        <end position="847"/>
    </location>
</feature>
<feature type="domain" description="PAC" evidence="7">
    <location>
        <begin position="1279"/>
        <end position="1333"/>
    </location>
</feature>
<evidence type="ECO:0000259" key="8">
    <source>
        <dbReference type="PROSITE" id="PS50883"/>
    </source>
</evidence>
<feature type="transmembrane region" description="Helical" evidence="4">
    <location>
        <begin position="107"/>
        <end position="125"/>
    </location>
</feature>